<sequence length="136" mass="15048">MRRRITTALIAGAVAMLLSSTPAQAQPMPDEASTFYGSFDFTVIEYPSREFYRATLECPSARGSHPHGGQACIDIAKFNGDFKRLDLKHPSSCTTKRPVLQVKVRGKWNNAINGWIGLFESYCHLKAAGGPIFDLR</sequence>
<comment type="caution">
    <text evidence="11">The sequence shown here is derived from an EMBL/GenBank/DDBJ whole genome shotgun (WGS) entry which is preliminary data.</text>
</comment>
<dbReference type="InterPro" id="IPR036819">
    <property type="entry name" value="Subtilisin_inhibitor-like_sf"/>
</dbReference>
<dbReference type="Proteomes" id="UP001595823">
    <property type="component" value="Unassembled WGS sequence"/>
</dbReference>
<reference evidence="12" key="1">
    <citation type="journal article" date="2019" name="Int. J. Syst. Evol. Microbiol.">
        <title>The Global Catalogue of Microorganisms (GCM) 10K type strain sequencing project: providing services to taxonomists for standard genome sequencing and annotation.</title>
        <authorList>
            <consortium name="The Broad Institute Genomics Platform"/>
            <consortium name="The Broad Institute Genome Sequencing Center for Infectious Disease"/>
            <person name="Wu L."/>
            <person name="Ma J."/>
        </authorList>
    </citation>
    <scope>NUCLEOTIDE SEQUENCE [LARGE SCALE GENOMIC DNA]</scope>
    <source>
        <strain evidence="12">IBRC-M 10908</strain>
    </source>
</reference>
<gene>
    <name evidence="11" type="ORF">ACFPET_20455</name>
</gene>
<comment type="subcellular location">
    <subcellularLocation>
        <location evidence="1">Secreted</location>
    </subcellularLocation>
</comment>
<name>A0ABV8U3J6_9ACTN</name>
<evidence type="ECO:0000259" key="10">
    <source>
        <dbReference type="Pfam" id="PF00720"/>
    </source>
</evidence>
<accession>A0ABV8U3J6</accession>
<feature type="domain" description="Subtilisin inhibitor" evidence="10">
    <location>
        <begin position="53"/>
        <end position="111"/>
    </location>
</feature>
<dbReference type="Pfam" id="PF00720">
    <property type="entry name" value="SSI"/>
    <property type="match status" value="1"/>
</dbReference>
<organism evidence="11 12">
    <name type="scientific">Salininema proteolyticum</name>
    <dbReference type="NCBI Taxonomy" id="1607685"/>
    <lineage>
        <taxon>Bacteria</taxon>
        <taxon>Bacillati</taxon>
        <taxon>Actinomycetota</taxon>
        <taxon>Actinomycetes</taxon>
        <taxon>Glycomycetales</taxon>
        <taxon>Glycomycetaceae</taxon>
        <taxon>Salininema</taxon>
    </lineage>
</organism>
<evidence type="ECO:0000313" key="12">
    <source>
        <dbReference type="Proteomes" id="UP001595823"/>
    </source>
</evidence>
<evidence type="ECO:0000256" key="9">
    <source>
        <dbReference type="SAM" id="SignalP"/>
    </source>
</evidence>
<evidence type="ECO:0000256" key="3">
    <source>
        <dbReference type="ARBA" id="ARBA00011738"/>
    </source>
</evidence>
<evidence type="ECO:0000256" key="7">
    <source>
        <dbReference type="ARBA" id="ARBA00023157"/>
    </source>
</evidence>
<evidence type="ECO:0000256" key="6">
    <source>
        <dbReference type="ARBA" id="ARBA00022900"/>
    </source>
</evidence>
<keyword evidence="4" id="KW-0964">Secreted</keyword>
<comment type="similarity">
    <text evidence="2 8">Belongs to the protease inhibitor I16 (SSI) family.</text>
</comment>
<comment type="subunit">
    <text evidence="3">Homodimer.</text>
</comment>
<keyword evidence="7" id="KW-1015">Disulfide bond</keyword>
<dbReference type="SUPFAM" id="SSF55399">
    <property type="entry name" value="Subtilisin inhibitor"/>
    <property type="match status" value="1"/>
</dbReference>
<evidence type="ECO:0000313" key="11">
    <source>
        <dbReference type="EMBL" id="MFC4337572.1"/>
    </source>
</evidence>
<evidence type="ECO:0000256" key="8">
    <source>
        <dbReference type="RuleBase" id="RU003471"/>
    </source>
</evidence>
<dbReference type="RefSeq" id="WP_380624699.1">
    <property type="nucleotide sequence ID" value="NZ_JBHSDK010000035.1"/>
</dbReference>
<keyword evidence="6 8" id="KW-0722">Serine protease inhibitor</keyword>
<dbReference type="Gene3D" id="3.30.350.10">
    <property type="entry name" value="Subtilisin inhibitor-like"/>
    <property type="match status" value="1"/>
</dbReference>
<dbReference type="EMBL" id="JBHSDK010000035">
    <property type="protein sequence ID" value="MFC4337572.1"/>
    <property type="molecule type" value="Genomic_DNA"/>
</dbReference>
<keyword evidence="5 8" id="KW-0646">Protease inhibitor</keyword>
<dbReference type="InterPro" id="IPR000691">
    <property type="entry name" value="Prot_inh_I16_SSI"/>
</dbReference>
<keyword evidence="12" id="KW-1185">Reference proteome</keyword>
<evidence type="ECO:0000256" key="1">
    <source>
        <dbReference type="ARBA" id="ARBA00004613"/>
    </source>
</evidence>
<evidence type="ECO:0000256" key="4">
    <source>
        <dbReference type="ARBA" id="ARBA00022525"/>
    </source>
</evidence>
<feature type="chain" id="PRO_5046477664" evidence="9">
    <location>
        <begin position="26"/>
        <end position="136"/>
    </location>
</feature>
<feature type="signal peptide" evidence="9">
    <location>
        <begin position="1"/>
        <end position="25"/>
    </location>
</feature>
<dbReference type="PRINTS" id="PR00294">
    <property type="entry name" value="SSBTLNINHBTR"/>
</dbReference>
<evidence type="ECO:0000256" key="5">
    <source>
        <dbReference type="ARBA" id="ARBA00022690"/>
    </source>
</evidence>
<protein>
    <submittedName>
        <fullName evidence="11">SSI family serine proteinase inhibitor</fullName>
    </submittedName>
</protein>
<keyword evidence="9" id="KW-0732">Signal</keyword>
<dbReference type="InterPro" id="IPR023549">
    <property type="entry name" value="Subtilisin_inhibitor"/>
</dbReference>
<evidence type="ECO:0000256" key="2">
    <source>
        <dbReference type="ARBA" id="ARBA00010472"/>
    </source>
</evidence>
<proteinExistence type="inferred from homology"/>